<gene>
    <name evidence="12 13" type="primary">corA</name>
    <name evidence="13" type="ORF">F8C67_13410</name>
</gene>
<evidence type="ECO:0000256" key="5">
    <source>
        <dbReference type="ARBA" id="ARBA00022692"/>
    </source>
</evidence>
<dbReference type="AlphaFoldDB" id="A0A6N6REY9"/>
<dbReference type="InterPro" id="IPR045863">
    <property type="entry name" value="CorA_TM1_TM2"/>
</dbReference>
<evidence type="ECO:0000256" key="12">
    <source>
        <dbReference type="RuleBase" id="RU362010"/>
    </source>
</evidence>
<accession>A0A6N6REY9</accession>
<dbReference type="GO" id="GO:0015095">
    <property type="term" value="F:magnesium ion transmembrane transporter activity"/>
    <property type="evidence" value="ECO:0007669"/>
    <property type="project" value="UniProtKB-UniRule"/>
</dbReference>
<evidence type="ECO:0000256" key="7">
    <source>
        <dbReference type="ARBA" id="ARBA00022989"/>
    </source>
</evidence>
<dbReference type="Proteomes" id="UP000468650">
    <property type="component" value="Unassembled WGS sequence"/>
</dbReference>
<evidence type="ECO:0000256" key="1">
    <source>
        <dbReference type="ARBA" id="ARBA00004651"/>
    </source>
</evidence>
<comment type="function">
    <text evidence="11">Mediates influx of magnesium ions. Alternates between open and closed states. Activated by low cytoplasmic Mg(2+) levels. Inactive when cytoplasmic Mg(2+) levels are high.</text>
</comment>
<dbReference type="EMBL" id="WBVO01000014">
    <property type="protein sequence ID" value="KAB2805445.1"/>
    <property type="molecule type" value="Genomic_DNA"/>
</dbReference>
<dbReference type="InterPro" id="IPR002523">
    <property type="entry name" value="MgTranspt_CorA/ZnTranspt_ZntB"/>
</dbReference>
<dbReference type="Gene3D" id="3.30.460.20">
    <property type="entry name" value="CorA soluble domain-like"/>
    <property type="match status" value="1"/>
</dbReference>
<keyword evidence="5 12" id="KW-0812">Transmembrane</keyword>
<dbReference type="SUPFAM" id="SSF144083">
    <property type="entry name" value="Magnesium transport protein CorA, transmembrane region"/>
    <property type="match status" value="1"/>
</dbReference>
<dbReference type="GO" id="GO:0050897">
    <property type="term" value="F:cobalt ion binding"/>
    <property type="evidence" value="ECO:0007669"/>
    <property type="project" value="TreeGrafter"/>
</dbReference>
<feature type="transmembrane region" description="Helical" evidence="12">
    <location>
        <begin position="304"/>
        <end position="324"/>
    </location>
</feature>
<evidence type="ECO:0000256" key="10">
    <source>
        <dbReference type="ARBA" id="ARBA00034269"/>
    </source>
</evidence>
<keyword evidence="6 12" id="KW-0460">Magnesium</keyword>
<evidence type="ECO:0000256" key="3">
    <source>
        <dbReference type="ARBA" id="ARBA00022448"/>
    </source>
</evidence>
<dbReference type="Pfam" id="PF01544">
    <property type="entry name" value="CorA"/>
    <property type="match status" value="1"/>
</dbReference>
<keyword evidence="3 12" id="KW-0813">Transport</keyword>
<evidence type="ECO:0000256" key="11">
    <source>
        <dbReference type="ARBA" id="ARBA00045497"/>
    </source>
</evidence>
<dbReference type="PANTHER" id="PTHR46494">
    <property type="entry name" value="CORA FAMILY METAL ION TRANSPORTER (EUROFUNG)"/>
    <property type="match status" value="1"/>
</dbReference>
<dbReference type="SUPFAM" id="SSF143865">
    <property type="entry name" value="CorA soluble domain-like"/>
    <property type="match status" value="1"/>
</dbReference>
<name>A0A6N6REY9_9FLAO</name>
<dbReference type="PANTHER" id="PTHR46494:SF1">
    <property type="entry name" value="CORA FAMILY METAL ION TRANSPORTER (EUROFUNG)"/>
    <property type="match status" value="1"/>
</dbReference>
<keyword evidence="8 12" id="KW-0406">Ion transport</keyword>
<keyword evidence="9 12" id="KW-0472">Membrane</keyword>
<dbReference type="CDD" id="cd12828">
    <property type="entry name" value="TmCorA-like_1"/>
    <property type="match status" value="1"/>
</dbReference>
<dbReference type="NCBIfam" id="TIGR00383">
    <property type="entry name" value="corA"/>
    <property type="match status" value="1"/>
</dbReference>
<dbReference type="Gene3D" id="1.20.58.340">
    <property type="entry name" value="Magnesium transport protein CorA, transmembrane region"/>
    <property type="match status" value="2"/>
</dbReference>
<dbReference type="GO" id="GO:0000287">
    <property type="term" value="F:magnesium ion binding"/>
    <property type="evidence" value="ECO:0007669"/>
    <property type="project" value="TreeGrafter"/>
</dbReference>
<comment type="caution">
    <text evidence="13">The sequence shown here is derived from an EMBL/GenBank/DDBJ whole genome shotgun (WGS) entry which is preliminary data.</text>
</comment>
<dbReference type="GO" id="GO:0015087">
    <property type="term" value="F:cobalt ion transmembrane transporter activity"/>
    <property type="evidence" value="ECO:0007669"/>
    <property type="project" value="UniProtKB-UniRule"/>
</dbReference>
<keyword evidence="4 12" id="KW-1003">Cell membrane</keyword>
<dbReference type="InterPro" id="IPR004488">
    <property type="entry name" value="Mg/Co-transport_prot_CorA"/>
</dbReference>
<dbReference type="RefSeq" id="WP_151668378.1">
    <property type="nucleotide sequence ID" value="NZ_WBVO01000014.1"/>
</dbReference>
<proteinExistence type="inferred from homology"/>
<reference evidence="13 14" key="1">
    <citation type="submission" date="2019-09" db="EMBL/GenBank/DDBJ databases">
        <title>Genomes of family Cryomorphaceae.</title>
        <authorList>
            <person name="Bowman J.P."/>
        </authorList>
    </citation>
    <scope>NUCLEOTIDE SEQUENCE [LARGE SCALE GENOMIC DNA]</scope>
    <source>
        <strain evidence="13 14">LMG 25704</strain>
    </source>
</reference>
<dbReference type="FunFam" id="1.20.58.340:FF:000004">
    <property type="entry name" value="Magnesium transport protein CorA"/>
    <property type="match status" value="1"/>
</dbReference>
<comment type="similarity">
    <text evidence="2 12">Belongs to the CorA metal ion transporter (MIT) (TC 1.A.35) family.</text>
</comment>
<comment type="subcellular location">
    <subcellularLocation>
        <location evidence="1">Cell membrane</location>
        <topology evidence="1">Multi-pass membrane protein</topology>
    </subcellularLocation>
    <subcellularLocation>
        <location evidence="12">Membrane</location>
        <topology evidence="12">Multi-pass membrane protein</topology>
    </subcellularLocation>
</comment>
<evidence type="ECO:0000256" key="4">
    <source>
        <dbReference type="ARBA" id="ARBA00022475"/>
    </source>
</evidence>
<evidence type="ECO:0000313" key="14">
    <source>
        <dbReference type="Proteomes" id="UP000468650"/>
    </source>
</evidence>
<protein>
    <recommendedName>
        <fullName evidence="12">Magnesium transport protein CorA</fullName>
    </recommendedName>
</protein>
<comment type="catalytic activity">
    <reaction evidence="10">
        <text>Mg(2+)(in) = Mg(2+)(out)</text>
        <dbReference type="Rhea" id="RHEA:29827"/>
        <dbReference type="ChEBI" id="CHEBI:18420"/>
    </reaction>
</comment>
<feature type="transmembrane region" description="Helical" evidence="12">
    <location>
        <begin position="336"/>
        <end position="356"/>
    </location>
</feature>
<dbReference type="OrthoDB" id="9803416at2"/>
<sequence length="362" mass="42395">MKKPNSKRKRNKRGKRSVKIGTAPGSLIYVGEKRVEKVKAQLIRYDTDDFEENQELDLTQHMGDMINDKHVHWINLHGIHDVDLIQRVGGYYSIDKLILEDMLDTTQRPKVEEFPNCLFFTLKSLADIDGVEFEIEQISFILTNNTVISLQEKPADIFESIRERLRNKIGLVRMRTADYLLFLLLDAVIDEYFVLLENFENVIEDLQEEVATRPAEDTLVRTDHLKRSLALLRKSVNPLKDAVGLLNKGDIQFISEDWLKFYSDLSDSALEVIDSVEYYRQMIESVENLYMSQLSQKNNDTMKVLTVIATIFIPLTFVAGIYGMNFEYMPELEWKYSYPLFWAIMLAITLVMIRYFRKKDWF</sequence>
<evidence type="ECO:0000256" key="8">
    <source>
        <dbReference type="ARBA" id="ARBA00023065"/>
    </source>
</evidence>
<evidence type="ECO:0000256" key="2">
    <source>
        <dbReference type="ARBA" id="ARBA00009765"/>
    </source>
</evidence>
<dbReference type="InterPro" id="IPR045861">
    <property type="entry name" value="CorA_cytoplasmic_dom"/>
</dbReference>
<keyword evidence="14" id="KW-1185">Reference proteome</keyword>
<evidence type="ECO:0000313" key="13">
    <source>
        <dbReference type="EMBL" id="KAB2805445.1"/>
    </source>
</evidence>
<dbReference type="GO" id="GO:0005886">
    <property type="term" value="C:plasma membrane"/>
    <property type="evidence" value="ECO:0007669"/>
    <property type="project" value="UniProtKB-SubCell"/>
</dbReference>
<evidence type="ECO:0000256" key="6">
    <source>
        <dbReference type="ARBA" id="ARBA00022842"/>
    </source>
</evidence>
<organism evidence="13 14">
    <name type="scientific">Phaeocystidibacter luteus</name>
    <dbReference type="NCBI Taxonomy" id="911197"/>
    <lineage>
        <taxon>Bacteria</taxon>
        <taxon>Pseudomonadati</taxon>
        <taxon>Bacteroidota</taxon>
        <taxon>Flavobacteriia</taxon>
        <taxon>Flavobacteriales</taxon>
        <taxon>Phaeocystidibacteraceae</taxon>
        <taxon>Phaeocystidibacter</taxon>
    </lineage>
</organism>
<keyword evidence="7 12" id="KW-1133">Transmembrane helix</keyword>
<evidence type="ECO:0000256" key="9">
    <source>
        <dbReference type="ARBA" id="ARBA00023136"/>
    </source>
</evidence>